<proteinExistence type="predicted"/>
<evidence type="ECO:0000313" key="2">
    <source>
        <dbReference type="Proteomes" id="UP001335648"/>
    </source>
</evidence>
<comment type="caution">
    <text evidence="1">The sequence shown here is derived from an EMBL/GenBank/DDBJ whole genome shotgun (WGS) entry which is preliminary data.</text>
</comment>
<dbReference type="Proteomes" id="UP001335648">
    <property type="component" value="Unassembled WGS sequence"/>
</dbReference>
<sequence length="66" mass="7429">MEEGRIAGRRIRWKGKRKKCITGDAIILVGRTVIDGRFDGLMGKKDKLRGEEAHTQLRGHCLVPTV</sequence>
<dbReference type="EMBL" id="JAULUE010002068">
    <property type="protein sequence ID" value="KAK5875614.1"/>
    <property type="molecule type" value="Genomic_DNA"/>
</dbReference>
<accession>A0AAN8G8Z2</accession>
<keyword evidence="2" id="KW-1185">Reference proteome</keyword>
<gene>
    <name evidence="1" type="ORF">CesoFtcFv8_026679</name>
</gene>
<protein>
    <submittedName>
        <fullName evidence="1">Uncharacterized protein</fullName>
    </submittedName>
</protein>
<reference evidence="1 2" key="1">
    <citation type="journal article" date="2023" name="Mol. Biol. Evol.">
        <title>Genomics of Secondarily Temperate Adaptation in the Only Non-Antarctic Icefish.</title>
        <authorList>
            <person name="Rivera-Colon A.G."/>
            <person name="Rayamajhi N."/>
            <person name="Minhas B.F."/>
            <person name="Madrigal G."/>
            <person name="Bilyk K.T."/>
            <person name="Yoon V."/>
            <person name="Hune M."/>
            <person name="Gregory S."/>
            <person name="Cheng C.H.C."/>
            <person name="Catchen J.M."/>
        </authorList>
    </citation>
    <scope>NUCLEOTIDE SEQUENCE [LARGE SCALE GENOMIC DNA]</scope>
    <source>
        <strain evidence="1">JC2023a</strain>
    </source>
</reference>
<dbReference type="AlphaFoldDB" id="A0AAN8G8Z2"/>
<evidence type="ECO:0000313" key="1">
    <source>
        <dbReference type="EMBL" id="KAK5875614.1"/>
    </source>
</evidence>
<organism evidence="1 2">
    <name type="scientific">Champsocephalus esox</name>
    <name type="common">pike icefish</name>
    <dbReference type="NCBI Taxonomy" id="159716"/>
    <lineage>
        <taxon>Eukaryota</taxon>
        <taxon>Metazoa</taxon>
        <taxon>Chordata</taxon>
        <taxon>Craniata</taxon>
        <taxon>Vertebrata</taxon>
        <taxon>Euteleostomi</taxon>
        <taxon>Actinopterygii</taxon>
        <taxon>Neopterygii</taxon>
        <taxon>Teleostei</taxon>
        <taxon>Neoteleostei</taxon>
        <taxon>Acanthomorphata</taxon>
        <taxon>Eupercaria</taxon>
        <taxon>Perciformes</taxon>
        <taxon>Notothenioidei</taxon>
        <taxon>Channichthyidae</taxon>
        <taxon>Champsocephalus</taxon>
    </lineage>
</organism>
<name>A0AAN8G8Z2_9TELE</name>